<protein>
    <submittedName>
        <fullName evidence="3">CBS domain-containing protein</fullName>
    </submittedName>
</protein>
<dbReference type="EMBL" id="FQUF01000028">
    <property type="protein sequence ID" value="SHF04943.1"/>
    <property type="molecule type" value="Genomic_DNA"/>
</dbReference>
<proteinExistence type="predicted"/>
<name>A0A1M4YH15_9LACT</name>
<organism evidence="3 4">
    <name type="scientific">Atopostipes suicloacalis DSM 15692</name>
    <dbReference type="NCBI Taxonomy" id="1121025"/>
    <lineage>
        <taxon>Bacteria</taxon>
        <taxon>Bacillati</taxon>
        <taxon>Bacillota</taxon>
        <taxon>Bacilli</taxon>
        <taxon>Lactobacillales</taxon>
        <taxon>Carnobacteriaceae</taxon>
        <taxon>Atopostipes</taxon>
    </lineage>
</organism>
<dbReference type="Gene3D" id="3.10.580.10">
    <property type="entry name" value="CBS-domain"/>
    <property type="match status" value="1"/>
</dbReference>
<accession>A0A1M4YH15</accession>
<dbReference type="SUPFAM" id="SSF54631">
    <property type="entry name" value="CBS-domain pair"/>
    <property type="match status" value="1"/>
</dbReference>
<dbReference type="NCBIfam" id="NF038387">
    <property type="entry name" value="CBS_CbpA"/>
    <property type="match status" value="1"/>
</dbReference>
<dbReference type="InterPro" id="IPR000644">
    <property type="entry name" value="CBS_dom"/>
</dbReference>
<dbReference type="AlphaFoldDB" id="A0A1M4YH15"/>
<gene>
    <name evidence="3" type="ORF">SAMN02745249_01697</name>
</gene>
<dbReference type="InterPro" id="IPR046342">
    <property type="entry name" value="CBS_dom_sf"/>
</dbReference>
<sequence>MLIKELSLAKTRVRTVPETVTLEEALELLEEFGYRCVPILDESGSIYRGNIYRMHIYKHKSEGKDMTLPVTHLLKNATKFVHTSSSFYSIFFMIKDLPYITVLDENDHFYGILTHSALINLLEQSWKLDKGSYVLTIASAGEKGDLANIAKFVNRYSDIMSCITLDVEEGPIRRTIMTLEPSATDEDVENISKILDRRGFRVIQVENLKEKH</sequence>
<keyword evidence="1" id="KW-0129">CBS domain</keyword>
<evidence type="ECO:0000313" key="3">
    <source>
        <dbReference type="EMBL" id="SHF04943.1"/>
    </source>
</evidence>
<dbReference type="PROSITE" id="PS51371">
    <property type="entry name" value="CBS"/>
    <property type="match status" value="1"/>
</dbReference>
<evidence type="ECO:0000256" key="1">
    <source>
        <dbReference type="PROSITE-ProRule" id="PRU00703"/>
    </source>
</evidence>
<dbReference type="OrthoDB" id="1706107at2"/>
<evidence type="ECO:0000313" key="4">
    <source>
        <dbReference type="Proteomes" id="UP000184128"/>
    </source>
</evidence>
<dbReference type="RefSeq" id="WP_073298424.1">
    <property type="nucleotide sequence ID" value="NZ_FQUF01000028.1"/>
</dbReference>
<dbReference type="InterPro" id="IPR017036">
    <property type="entry name" value="Lmo0553-like"/>
</dbReference>
<dbReference type="PIRSF" id="PIRSF035040">
    <property type="entry name" value="UCP035040_CBS_Lmo0553"/>
    <property type="match status" value="1"/>
</dbReference>
<evidence type="ECO:0000259" key="2">
    <source>
        <dbReference type="PROSITE" id="PS51371"/>
    </source>
</evidence>
<dbReference type="Pfam" id="PF00571">
    <property type="entry name" value="CBS"/>
    <property type="match status" value="1"/>
</dbReference>
<keyword evidence="4" id="KW-1185">Reference proteome</keyword>
<reference evidence="3 4" key="1">
    <citation type="submission" date="2016-11" db="EMBL/GenBank/DDBJ databases">
        <authorList>
            <person name="Jaros S."/>
            <person name="Januszkiewicz K."/>
            <person name="Wedrychowicz H."/>
        </authorList>
    </citation>
    <scope>NUCLEOTIDE SEQUENCE [LARGE SCALE GENOMIC DNA]</scope>
    <source>
        <strain evidence="3 4">DSM 15692</strain>
    </source>
</reference>
<feature type="domain" description="CBS" evidence="2">
    <location>
        <begin position="9"/>
        <end position="66"/>
    </location>
</feature>
<dbReference type="Proteomes" id="UP000184128">
    <property type="component" value="Unassembled WGS sequence"/>
</dbReference>
<dbReference type="STRING" id="1121025.SAMN02745249_01697"/>